<comment type="caution">
    <text evidence="2">Lacks conserved residue(s) required for the propagation of feature annotation.</text>
</comment>
<dbReference type="PROSITE" id="PS50068">
    <property type="entry name" value="LDLRA_2"/>
    <property type="match status" value="2"/>
</dbReference>
<dbReference type="AlphaFoldDB" id="A0A1S3KG39"/>
<feature type="disulfide bond" evidence="2">
    <location>
        <begin position="324"/>
        <end position="339"/>
    </location>
</feature>
<dbReference type="InterPro" id="IPR042333">
    <property type="entry name" value="LRAD2/Mig-13-like"/>
</dbReference>
<dbReference type="RefSeq" id="XP_013421429.1">
    <property type="nucleotide sequence ID" value="XM_013565975.1"/>
</dbReference>
<evidence type="ECO:0000256" key="2">
    <source>
        <dbReference type="PROSITE-ProRule" id="PRU00124"/>
    </source>
</evidence>
<evidence type="ECO:0000256" key="3">
    <source>
        <dbReference type="SAM" id="Phobius"/>
    </source>
</evidence>
<dbReference type="InterPro" id="IPR002172">
    <property type="entry name" value="LDrepeatLR_classA_rpt"/>
</dbReference>
<reference evidence="7" key="1">
    <citation type="submission" date="2025-08" db="UniProtKB">
        <authorList>
            <consortium name="RefSeq"/>
        </authorList>
    </citation>
    <scope>IDENTIFICATION</scope>
    <source>
        <tissue evidence="7">Gonads</tissue>
    </source>
</reference>
<dbReference type="SUPFAM" id="SSF57424">
    <property type="entry name" value="LDL receptor-like module"/>
    <property type="match status" value="2"/>
</dbReference>
<dbReference type="Proteomes" id="UP000085678">
    <property type="component" value="Unplaced"/>
</dbReference>
<feature type="disulfide bond" evidence="2">
    <location>
        <begin position="173"/>
        <end position="188"/>
    </location>
</feature>
<name>A0A1S3KG39_LINAN</name>
<keyword evidence="6" id="KW-1185">Reference proteome</keyword>
<dbReference type="STRING" id="7574.A0A1S3KG39"/>
<keyword evidence="3" id="KW-1133">Transmembrane helix</keyword>
<accession>A0A1S3KG39</accession>
<protein>
    <submittedName>
        <fullName evidence="7">Uncharacterized protein LOC106181556</fullName>
    </submittedName>
</protein>
<dbReference type="Gene3D" id="2.60.120.290">
    <property type="entry name" value="Spermadhesin, CUB domain"/>
    <property type="match status" value="2"/>
</dbReference>
<dbReference type="Gene3D" id="4.10.400.10">
    <property type="entry name" value="Low-density Lipoprotein Receptor"/>
    <property type="match status" value="2"/>
</dbReference>
<evidence type="ECO:0000313" key="6">
    <source>
        <dbReference type="Proteomes" id="UP000085678"/>
    </source>
</evidence>
<dbReference type="PROSITE" id="PS01180">
    <property type="entry name" value="CUB"/>
    <property type="match status" value="2"/>
</dbReference>
<evidence type="ECO:0000259" key="5">
    <source>
        <dbReference type="PROSITE" id="PS01180"/>
    </source>
</evidence>
<organism evidence="6 7">
    <name type="scientific">Lingula anatina</name>
    <name type="common">Brachiopod</name>
    <name type="synonym">Lingula unguis</name>
    <dbReference type="NCBI Taxonomy" id="7574"/>
    <lineage>
        <taxon>Eukaryota</taxon>
        <taxon>Metazoa</taxon>
        <taxon>Spiralia</taxon>
        <taxon>Lophotrochozoa</taxon>
        <taxon>Brachiopoda</taxon>
        <taxon>Linguliformea</taxon>
        <taxon>Lingulata</taxon>
        <taxon>Lingulida</taxon>
        <taxon>Linguloidea</taxon>
        <taxon>Lingulidae</taxon>
        <taxon>Lingula</taxon>
    </lineage>
</organism>
<evidence type="ECO:0000256" key="1">
    <source>
        <dbReference type="ARBA" id="ARBA00023157"/>
    </source>
</evidence>
<dbReference type="InterPro" id="IPR023415">
    <property type="entry name" value="LDLR_class-A_CS"/>
</dbReference>
<evidence type="ECO:0000256" key="4">
    <source>
        <dbReference type="SAM" id="SignalP"/>
    </source>
</evidence>
<dbReference type="PANTHER" id="PTHR24652:SF69">
    <property type="entry name" value="CUB DOMAIN-CONTAINING PROTEIN"/>
    <property type="match status" value="1"/>
</dbReference>
<feature type="transmembrane region" description="Helical" evidence="3">
    <location>
        <begin position="198"/>
        <end position="221"/>
    </location>
</feature>
<dbReference type="InterPro" id="IPR000859">
    <property type="entry name" value="CUB_dom"/>
</dbReference>
<dbReference type="Pfam" id="PF00431">
    <property type="entry name" value="CUB"/>
    <property type="match status" value="2"/>
</dbReference>
<feature type="signal peptide" evidence="4">
    <location>
        <begin position="1"/>
        <end position="21"/>
    </location>
</feature>
<feature type="domain" description="CUB" evidence="5">
    <location>
        <begin position="240"/>
        <end position="299"/>
    </location>
</feature>
<dbReference type="KEGG" id="lak:106181556"/>
<feature type="domain" description="CUB" evidence="5">
    <location>
        <begin position="29"/>
        <end position="148"/>
    </location>
</feature>
<dbReference type="CDD" id="cd00112">
    <property type="entry name" value="LDLa"/>
    <property type="match status" value="2"/>
</dbReference>
<dbReference type="InterPro" id="IPR036055">
    <property type="entry name" value="LDL_receptor-like_sf"/>
</dbReference>
<sequence length="385" mass="42968">MFVFTCVFMAVFVGVYMDVHQQEAFNGVCGQTLTDVCMRLMSHADTLGLANYASKNWCKVVLDAGEGFRYKIIFEKFSLQFPVGRNCTDYLDIYDAADANNRLALLGRFCGTSFPNVRDRSTQRYTTLVFSTDNKAEAKGFVFLAVKTGPPPCLDQEFDCKAENRCIDARLRCDGIHQCNAGEDEEMCTNWEIIIGSLFQLGIGGFIGIVCAVMVFIVILYKIIFEKFSLQFPVGRNCTDYLDIYDAADANNRLALLGRFCGTSFPNVRDRSTQRYTTLVFSTDNKAEAKGFVFLAVKTGPPPCLDQEFDCKAENRCIDARLRCDGIHQCNAGEDEEMCTNWEIIIGSLFQLGIGGFIGIVCAVMVFIVILSVTVCCLCCKRGKR</sequence>
<proteinExistence type="predicted"/>
<dbReference type="Pfam" id="PF00057">
    <property type="entry name" value="Ldl_recept_a"/>
    <property type="match status" value="2"/>
</dbReference>
<dbReference type="CDD" id="cd00041">
    <property type="entry name" value="CUB"/>
    <property type="match status" value="2"/>
</dbReference>
<dbReference type="InterPro" id="IPR035914">
    <property type="entry name" value="Sperma_CUB_dom_sf"/>
</dbReference>
<dbReference type="SMART" id="SM00192">
    <property type="entry name" value="LDLa"/>
    <property type="match status" value="2"/>
</dbReference>
<keyword evidence="4" id="KW-0732">Signal</keyword>
<keyword evidence="3" id="KW-0472">Membrane</keyword>
<dbReference type="OrthoDB" id="6514358at2759"/>
<keyword evidence="1 2" id="KW-1015">Disulfide bond</keyword>
<gene>
    <name evidence="7" type="primary">LOC106181556</name>
</gene>
<dbReference type="PROSITE" id="PS01209">
    <property type="entry name" value="LDLRA_1"/>
    <property type="match status" value="2"/>
</dbReference>
<feature type="transmembrane region" description="Helical" evidence="3">
    <location>
        <begin position="352"/>
        <end position="375"/>
    </location>
</feature>
<evidence type="ECO:0000313" key="7">
    <source>
        <dbReference type="RefSeq" id="XP_013421429.1"/>
    </source>
</evidence>
<dbReference type="SUPFAM" id="SSF49854">
    <property type="entry name" value="Spermadhesin, CUB domain"/>
    <property type="match status" value="2"/>
</dbReference>
<keyword evidence="3" id="KW-0812">Transmembrane</keyword>
<dbReference type="InParanoid" id="A0A1S3KG39"/>
<dbReference type="PRINTS" id="PR00261">
    <property type="entry name" value="LDLRECEPTOR"/>
</dbReference>
<dbReference type="PANTHER" id="PTHR24652">
    <property type="entry name" value="LOW-DENSITY LIPOPROTEIN RECEPTOR CLASS A DOMAIN-CONTAINING PROTEIN 2"/>
    <property type="match status" value="1"/>
</dbReference>
<feature type="chain" id="PRO_5010313780" evidence="4">
    <location>
        <begin position="22"/>
        <end position="385"/>
    </location>
</feature>
<dbReference type="GeneID" id="106181556"/>